<dbReference type="RefSeq" id="WP_189055108.1">
    <property type="nucleotide sequence ID" value="NZ_BMMK01000004.1"/>
</dbReference>
<evidence type="ECO:0000256" key="2">
    <source>
        <dbReference type="ARBA" id="ARBA00023015"/>
    </source>
</evidence>
<evidence type="ECO:0000259" key="6">
    <source>
        <dbReference type="PROSITE" id="PS50977"/>
    </source>
</evidence>
<dbReference type="GO" id="GO:0046677">
    <property type="term" value="P:response to antibiotic"/>
    <property type="evidence" value="ECO:0007669"/>
    <property type="project" value="InterPro"/>
</dbReference>
<dbReference type="PROSITE" id="PS50977">
    <property type="entry name" value="HTH_TETR_2"/>
    <property type="match status" value="1"/>
</dbReference>
<dbReference type="Gene3D" id="1.10.357.10">
    <property type="entry name" value="Tetracycline Repressor, domain 2"/>
    <property type="match status" value="1"/>
</dbReference>
<name>A0A8J3C975_9PSEU</name>
<dbReference type="EMBL" id="BMMK01000004">
    <property type="protein sequence ID" value="GGM44253.1"/>
    <property type="molecule type" value="Genomic_DNA"/>
</dbReference>
<dbReference type="InterPro" id="IPR001647">
    <property type="entry name" value="HTH_TetR"/>
</dbReference>
<dbReference type="AlphaFoldDB" id="A0A8J3C975"/>
<dbReference type="GO" id="GO:0045892">
    <property type="term" value="P:negative regulation of DNA-templated transcription"/>
    <property type="evidence" value="ECO:0007669"/>
    <property type="project" value="InterPro"/>
</dbReference>
<dbReference type="Pfam" id="PF02909">
    <property type="entry name" value="TetR_C_1"/>
    <property type="match status" value="1"/>
</dbReference>
<dbReference type="PANTHER" id="PTHR30055:SF151">
    <property type="entry name" value="TRANSCRIPTIONAL REGULATORY PROTEIN"/>
    <property type="match status" value="1"/>
</dbReference>
<dbReference type="Gene3D" id="1.10.10.60">
    <property type="entry name" value="Homeodomain-like"/>
    <property type="match status" value="1"/>
</dbReference>
<keyword evidence="8" id="KW-1185">Reference proteome</keyword>
<keyword evidence="3 5" id="KW-0238">DNA-binding</keyword>
<keyword evidence="4" id="KW-0804">Transcription</keyword>
<feature type="domain" description="HTH tetR-type" evidence="6">
    <location>
        <begin position="2"/>
        <end position="62"/>
    </location>
</feature>
<dbReference type="GO" id="GO:0003700">
    <property type="term" value="F:DNA-binding transcription factor activity"/>
    <property type="evidence" value="ECO:0007669"/>
    <property type="project" value="TreeGrafter"/>
</dbReference>
<dbReference type="PRINTS" id="PR00400">
    <property type="entry name" value="TETREPRESSOR"/>
</dbReference>
<evidence type="ECO:0000256" key="1">
    <source>
        <dbReference type="ARBA" id="ARBA00022491"/>
    </source>
</evidence>
<dbReference type="InterPro" id="IPR009057">
    <property type="entry name" value="Homeodomain-like_sf"/>
</dbReference>
<feature type="DNA-binding region" description="H-T-H motif" evidence="5">
    <location>
        <begin position="25"/>
        <end position="44"/>
    </location>
</feature>
<dbReference type="PANTHER" id="PTHR30055">
    <property type="entry name" value="HTH-TYPE TRANSCRIPTIONAL REGULATOR RUTR"/>
    <property type="match status" value="1"/>
</dbReference>
<dbReference type="InterPro" id="IPR036271">
    <property type="entry name" value="Tet_transcr_reg_TetR-rel_C_sf"/>
</dbReference>
<accession>A0A8J3C975</accession>
<dbReference type="PRINTS" id="PR00455">
    <property type="entry name" value="HTHTETR"/>
</dbReference>
<dbReference type="GO" id="GO:0000976">
    <property type="term" value="F:transcription cis-regulatory region binding"/>
    <property type="evidence" value="ECO:0007669"/>
    <property type="project" value="TreeGrafter"/>
</dbReference>
<gene>
    <name evidence="7" type="ORF">GCM10012275_14100</name>
</gene>
<dbReference type="Pfam" id="PF00440">
    <property type="entry name" value="TetR_N"/>
    <property type="match status" value="1"/>
</dbReference>
<dbReference type="SUPFAM" id="SSF48498">
    <property type="entry name" value="Tetracyclin repressor-like, C-terminal domain"/>
    <property type="match status" value="1"/>
</dbReference>
<dbReference type="Proteomes" id="UP000637578">
    <property type="component" value="Unassembled WGS sequence"/>
</dbReference>
<sequence>MRLRREAIVRAALKLVDQVGLEGLTLRLIADELGVRAPALYWHVKNKQELLDEMATVVLGDLYHQVRPQRPGETWVEWMADFARKLRRTLLSYRDGARMCAGTYVADPRLVEAEEIWLRVLIDAGFSVQDAVGGGWTVYNFVIGHTIEEQAVAPRPGELNEQYSQERLQEHHNPDRYPLAAEASRYTFDPDSAEERFEHGLRLILTGMRLSLLGQHNAHA</sequence>
<comment type="caution">
    <text evidence="7">The sequence shown here is derived from an EMBL/GenBank/DDBJ whole genome shotgun (WGS) entry which is preliminary data.</text>
</comment>
<dbReference type="InterPro" id="IPR003012">
    <property type="entry name" value="Tet_transcr_reg_TetR"/>
</dbReference>
<evidence type="ECO:0000256" key="3">
    <source>
        <dbReference type="ARBA" id="ARBA00023125"/>
    </source>
</evidence>
<evidence type="ECO:0000313" key="7">
    <source>
        <dbReference type="EMBL" id="GGM44253.1"/>
    </source>
</evidence>
<keyword evidence="2" id="KW-0805">Transcription regulation</keyword>
<protein>
    <submittedName>
        <fullName evidence="7">TetR family transcriptional regulator</fullName>
    </submittedName>
</protein>
<dbReference type="SUPFAM" id="SSF46689">
    <property type="entry name" value="Homeodomain-like"/>
    <property type="match status" value="1"/>
</dbReference>
<dbReference type="InterPro" id="IPR004111">
    <property type="entry name" value="Repressor_TetR_C"/>
</dbReference>
<dbReference type="InterPro" id="IPR050109">
    <property type="entry name" value="HTH-type_TetR-like_transc_reg"/>
</dbReference>
<keyword evidence="1" id="KW-0678">Repressor</keyword>
<proteinExistence type="predicted"/>
<evidence type="ECO:0000256" key="4">
    <source>
        <dbReference type="ARBA" id="ARBA00023163"/>
    </source>
</evidence>
<organism evidence="7 8">
    <name type="scientific">Longimycelium tulufanense</name>
    <dbReference type="NCBI Taxonomy" id="907463"/>
    <lineage>
        <taxon>Bacteria</taxon>
        <taxon>Bacillati</taxon>
        <taxon>Actinomycetota</taxon>
        <taxon>Actinomycetes</taxon>
        <taxon>Pseudonocardiales</taxon>
        <taxon>Pseudonocardiaceae</taxon>
        <taxon>Longimycelium</taxon>
    </lineage>
</organism>
<reference evidence="7" key="1">
    <citation type="journal article" date="2014" name="Int. J. Syst. Evol. Microbiol.">
        <title>Complete genome sequence of Corynebacterium casei LMG S-19264T (=DSM 44701T), isolated from a smear-ripened cheese.</title>
        <authorList>
            <consortium name="US DOE Joint Genome Institute (JGI-PGF)"/>
            <person name="Walter F."/>
            <person name="Albersmeier A."/>
            <person name="Kalinowski J."/>
            <person name="Ruckert C."/>
        </authorList>
    </citation>
    <scope>NUCLEOTIDE SEQUENCE</scope>
    <source>
        <strain evidence="7">CGMCC 4.5737</strain>
    </source>
</reference>
<evidence type="ECO:0000256" key="5">
    <source>
        <dbReference type="PROSITE-ProRule" id="PRU00335"/>
    </source>
</evidence>
<reference evidence="7" key="2">
    <citation type="submission" date="2020-09" db="EMBL/GenBank/DDBJ databases">
        <authorList>
            <person name="Sun Q."/>
            <person name="Zhou Y."/>
        </authorList>
    </citation>
    <scope>NUCLEOTIDE SEQUENCE</scope>
    <source>
        <strain evidence="7">CGMCC 4.5737</strain>
    </source>
</reference>
<evidence type="ECO:0000313" key="8">
    <source>
        <dbReference type="Proteomes" id="UP000637578"/>
    </source>
</evidence>